<dbReference type="SUPFAM" id="SSF53822">
    <property type="entry name" value="Periplasmic binding protein-like I"/>
    <property type="match status" value="1"/>
</dbReference>
<dbReference type="Proteomes" id="UP001149140">
    <property type="component" value="Unassembled WGS sequence"/>
</dbReference>
<dbReference type="InterPro" id="IPR028082">
    <property type="entry name" value="Peripla_BP_I"/>
</dbReference>
<dbReference type="Pfam" id="PF13407">
    <property type="entry name" value="Peripla_BP_4"/>
    <property type="match status" value="1"/>
</dbReference>
<name>A0A9X3MUX7_9ACTN</name>
<sequence>MSELDPVHDALERLEWADAKAQEETPATRWRAMTRRTALTGGAAGIAAAMLTACGSSKTGTSKATATAAAQGSSGGAVFAEDSKLKFVLVNHVTTNPFFVPTKYGAEDACKLLGCSYQWTGSENANVNEMVNAMNTAITGGANGIGVCLVDKRAFNAPTDAALKAKIPVVAYNADEVSNARLCYIGQDLFVSGQEMGKRIIELVPSGDVALFIATPGSSNIQPRIDGAQDVIKKSGKGITPHVIATGAAVPAELSVIDSYATGHPDTKGYFAVDAGSTQSLAQTIQKHSLREKGVKGGGYDLTPVTQKLLAADQIDFTIDQQPYLQGFIPILQLFMYQASGGLSGIADTNTGLKFLDKTTVADYNNTKSRYEGTSSAAGVTKA</sequence>
<dbReference type="PANTHER" id="PTHR30036:SF7">
    <property type="entry name" value="ABC TRANSPORTER PERIPLASMIC-BINDING PROTEIN YPHF"/>
    <property type="match status" value="1"/>
</dbReference>
<accession>A0A9X3MUX7</accession>
<dbReference type="InterPro" id="IPR006311">
    <property type="entry name" value="TAT_signal"/>
</dbReference>
<dbReference type="CDD" id="cd19965">
    <property type="entry name" value="PBP1_ABC_sugar_binding-like"/>
    <property type="match status" value="1"/>
</dbReference>
<evidence type="ECO:0000313" key="5">
    <source>
        <dbReference type="Proteomes" id="UP001149140"/>
    </source>
</evidence>
<evidence type="ECO:0000259" key="3">
    <source>
        <dbReference type="Pfam" id="PF13407"/>
    </source>
</evidence>
<comment type="caution">
    <text evidence="4">The sequence shown here is derived from an EMBL/GenBank/DDBJ whole genome shotgun (WGS) entry which is preliminary data.</text>
</comment>
<reference evidence="4" key="1">
    <citation type="submission" date="2022-10" db="EMBL/GenBank/DDBJ databases">
        <title>The WGS of Solirubrobacter ginsenosidimutans DSM 21036.</title>
        <authorList>
            <person name="Jiang Z."/>
        </authorList>
    </citation>
    <scope>NUCLEOTIDE SEQUENCE</scope>
    <source>
        <strain evidence="4">DSM 21036</strain>
    </source>
</reference>
<dbReference type="RefSeq" id="WP_270042077.1">
    <property type="nucleotide sequence ID" value="NZ_JAPDOD010000021.1"/>
</dbReference>
<dbReference type="GO" id="GO:0030246">
    <property type="term" value="F:carbohydrate binding"/>
    <property type="evidence" value="ECO:0007669"/>
    <property type="project" value="TreeGrafter"/>
</dbReference>
<gene>
    <name evidence="4" type="ORF">OM076_21365</name>
</gene>
<dbReference type="EMBL" id="JAPDOD010000021">
    <property type="protein sequence ID" value="MDA0162837.1"/>
    <property type="molecule type" value="Genomic_DNA"/>
</dbReference>
<keyword evidence="5" id="KW-1185">Reference proteome</keyword>
<evidence type="ECO:0000256" key="1">
    <source>
        <dbReference type="ARBA" id="ARBA00004196"/>
    </source>
</evidence>
<comment type="similarity">
    <text evidence="2">Belongs to the bacterial solute-binding protein 2 family.</text>
</comment>
<proteinExistence type="inferred from homology"/>
<dbReference type="GO" id="GO:0030288">
    <property type="term" value="C:outer membrane-bounded periplasmic space"/>
    <property type="evidence" value="ECO:0007669"/>
    <property type="project" value="TreeGrafter"/>
</dbReference>
<dbReference type="InterPro" id="IPR050555">
    <property type="entry name" value="Bact_Solute-Bind_Prot2"/>
</dbReference>
<dbReference type="Gene3D" id="3.40.50.2300">
    <property type="match status" value="2"/>
</dbReference>
<evidence type="ECO:0000256" key="2">
    <source>
        <dbReference type="ARBA" id="ARBA00007639"/>
    </source>
</evidence>
<dbReference type="PROSITE" id="PS51318">
    <property type="entry name" value="TAT"/>
    <property type="match status" value="1"/>
</dbReference>
<protein>
    <submittedName>
        <fullName evidence="4">Sugar ABC transporter substrate-binding protein</fullName>
    </submittedName>
</protein>
<dbReference type="InterPro" id="IPR025997">
    <property type="entry name" value="SBP_2_dom"/>
</dbReference>
<evidence type="ECO:0000313" key="4">
    <source>
        <dbReference type="EMBL" id="MDA0162837.1"/>
    </source>
</evidence>
<organism evidence="4 5">
    <name type="scientific">Solirubrobacter ginsenosidimutans</name>
    <dbReference type="NCBI Taxonomy" id="490573"/>
    <lineage>
        <taxon>Bacteria</taxon>
        <taxon>Bacillati</taxon>
        <taxon>Actinomycetota</taxon>
        <taxon>Thermoleophilia</taxon>
        <taxon>Solirubrobacterales</taxon>
        <taxon>Solirubrobacteraceae</taxon>
        <taxon>Solirubrobacter</taxon>
    </lineage>
</organism>
<dbReference type="PANTHER" id="PTHR30036">
    <property type="entry name" value="D-XYLOSE-BINDING PERIPLASMIC PROTEIN"/>
    <property type="match status" value="1"/>
</dbReference>
<comment type="subcellular location">
    <subcellularLocation>
        <location evidence="1">Cell envelope</location>
    </subcellularLocation>
</comment>
<feature type="domain" description="Periplasmic binding protein" evidence="3">
    <location>
        <begin position="87"/>
        <end position="336"/>
    </location>
</feature>
<dbReference type="AlphaFoldDB" id="A0A9X3MUX7"/>